<organism evidence="2 3">
    <name type="scientific">Homarus americanus</name>
    <name type="common">American lobster</name>
    <dbReference type="NCBI Taxonomy" id="6706"/>
    <lineage>
        <taxon>Eukaryota</taxon>
        <taxon>Metazoa</taxon>
        <taxon>Ecdysozoa</taxon>
        <taxon>Arthropoda</taxon>
        <taxon>Crustacea</taxon>
        <taxon>Multicrustacea</taxon>
        <taxon>Malacostraca</taxon>
        <taxon>Eumalacostraca</taxon>
        <taxon>Eucarida</taxon>
        <taxon>Decapoda</taxon>
        <taxon>Pleocyemata</taxon>
        <taxon>Astacidea</taxon>
        <taxon>Nephropoidea</taxon>
        <taxon>Nephropidae</taxon>
        <taxon>Homarus</taxon>
    </lineage>
</organism>
<evidence type="ECO:0000256" key="1">
    <source>
        <dbReference type="SAM" id="SignalP"/>
    </source>
</evidence>
<dbReference type="EMBL" id="JAHLQT010022185">
    <property type="protein sequence ID" value="KAG7166738.1"/>
    <property type="molecule type" value="Genomic_DNA"/>
</dbReference>
<feature type="chain" id="PRO_5035328080" evidence="1">
    <location>
        <begin position="21"/>
        <end position="98"/>
    </location>
</feature>
<accession>A0A8J5K4Z5</accession>
<keyword evidence="2" id="KW-0648">Protein biosynthesis</keyword>
<dbReference type="GO" id="GO:0003743">
    <property type="term" value="F:translation initiation factor activity"/>
    <property type="evidence" value="ECO:0007669"/>
    <property type="project" value="UniProtKB-KW"/>
</dbReference>
<reference evidence="2" key="1">
    <citation type="journal article" date="2021" name="Sci. Adv.">
        <title>The American lobster genome reveals insights on longevity, neural, and immune adaptations.</title>
        <authorList>
            <person name="Polinski J.M."/>
            <person name="Zimin A.V."/>
            <person name="Clark K.F."/>
            <person name="Kohn A.B."/>
            <person name="Sadowski N."/>
            <person name="Timp W."/>
            <person name="Ptitsyn A."/>
            <person name="Khanna P."/>
            <person name="Romanova D.Y."/>
            <person name="Williams P."/>
            <person name="Greenwood S.J."/>
            <person name="Moroz L.L."/>
            <person name="Walt D.R."/>
            <person name="Bodnar A.G."/>
        </authorList>
    </citation>
    <scope>NUCLEOTIDE SEQUENCE</scope>
    <source>
        <strain evidence="2">GMGI-L3</strain>
    </source>
</reference>
<keyword evidence="3" id="KW-1185">Reference proteome</keyword>
<sequence length="98" mass="9748">MMKNCIIVVCLAVLVSAAVALPPPGVAGVPFAFSKDMISAFIPTAQEIAQLQALYTTPAPAAPALGPTPPPTMPPAVAALVAKYKAAAAAFAPVPAPI</sequence>
<comment type="caution">
    <text evidence="2">The sequence shown here is derived from an EMBL/GenBank/DDBJ whole genome shotgun (WGS) entry which is preliminary data.</text>
</comment>
<keyword evidence="2" id="KW-0396">Initiation factor</keyword>
<feature type="signal peptide" evidence="1">
    <location>
        <begin position="1"/>
        <end position="20"/>
    </location>
</feature>
<evidence type="ECO:0000313" key="2">
    <source>
        <dbReference type="EMBL" id="KAG7166738.1"/>
    </source>
</evidence>
<keyword evidence="1" id="KW-0732">Signal</keyword>
<gene>
    <name evidence="2" type="primary">Eif3f-L</name>
    <name evidence="2" type="ORF">Hamer_G010392</name>
</gene>
<proteinExistence type="predicted"/>
<dbReference type="Proteomes" id="UP000747542">
    <property type="component" value="Unassembled WGS sequence"/>
</dbReference>
<dbReference type="AlphaFoldDB" id="A0A8J5K4Z5"/>
<protein>
    <submittedName>
        <fullName evidence="2">Putative eukaryotic translation initiation factor 3 subunit F-like</fullName>
    </submittedName>
</protein>
<name>A0A8J5K4Z5_HOMAM</name>
<evidence type="ECO:0000313" key="3">
    <source>
        <dbReference type="Proteomes" id="UP000747542"/>
    </source>
</evidence>